<dbReference type="InterPro" id="IPR036047">
    <property type="entry name" value="F-box-like_dom_sf"/>
</dbReference>
<proteinExistence type="predicted"/>
<dbReference type="Proteomes" id="UP001239445">
    <property type="component" value="Unassembled WGS sequence"/>
</dbReference>
<protein>
    <recommendedName>
        <fullName evidence="1">F-box domain-containing protein</fullName>
    </recommendedName>
</protein>
<evidence type="ECO:0000259" key="1">
    <source>
        <dbReference type="PROSITE" id="PS50181"/>
    </source>
</evidence>
<accession>A0AAJ0FC22</accession>
<evidence type="ECO:0000313" key="3">
    <source>
        <dbReference type="Proteomes" id="UP001239445"/>
    </source>
</evidence>
<reference evidence="2" key="1">
    <citation type="submission" date="2023-06" db="EMBL/GenBank/DDBJ databases">
        <title>Genome-scale phylogeny and comparative genomics of the fungal order Sordariales.</title>
        <authorList>
            <consortium name="Lawrence Berkeley National Laboratory"/>
            <person name="Hensen N."/>
            <person name="Bonometti L."/>
            <person name="Westerberg I."/>
            <person name="Brannstrom I.O."/>
            <person name="Guillou S."/>
            <person name="Cros-Aarteil S."/>
            <person name="Calhoun S."/>
            <person name="Haridas S."/>
            <person name="Kuo A."/>
            <person name="Mondo S."/>
            <person name="Pangilinan J."/>
            <person name="Riley R."/>
            <person name="Labutti K."/>
            <person name="Andreopoulos B."/>
            <person name="Lipzen A."/>
            <person name="Chen C."/>
            <person name="Yanf M."/>
            <person name="Daum C."/>
            <person name="Ng V."/>
            <person name="Clum A."/>
            <person name="Steindorff A."/>
            <person name="Ohm R."/>
            <person name="Martin F."/>
            <person name="Silar P."/>
            <person name="Natvig D."/>
            <person name="Lalanne C."/>
            <person name="Gautier V."/>
            <person name="Ament-Velasquez S.L."/>
            <person name="Kruys A."/>
            <person name="Hutchinson M.I."/>
            <person name="Powell A.J."/>
            <person name="Barry K."/>
            <person name="Miller A.N."/>
            <person name="Grigoriev I.V."/>
            <person name="Debuchy R."/>
            <person name="Gladieux P."/>
            <person name="Thoren M.H."/>
            <person name="Johannesson H."/>
        </authorList>
    </citation>
    <scope>NUCLEOTIDE SEQUENCE</scope>
    <source>
        <strain evidence="2">PSN4</strain>
    </source>
</reference>
<dbReference type="CDD" id="cd09917">
    <property type="entry name" value="F-box_SF"/>
    <property type="match status" value="1"/>
</dbReference>
<gene>
    <name evidence="2" type="ORF">QBC47DRAFT_299537</name>
</gene>
<keyword evidence="3" id="KW-1185">Reference proteome</keyword>
<comment type="caution">
    <text evidence="2">The sequence shown here is derived from an EMBL/GenBank/DDBJ whole genome shotgun (WGS) entry which is preliminary data.</text>
</comment>
<dbReference type="EMBL" id="MU839833">
    <property type="protein sequence ID" value="KAK1755999.1"/>
    <property type="molecule type" value="Genomic_DNA"/>
</dbReference>
<evidence type="ECO:0000313" key="2">
    <source>
        <dbReference type="EMBL" id="KAK1755999.1"/>
    </source>
</evidence>
<sequence length="470" mass="53462">MVLLTQLPPEIILNILGNLDPDDLGRVPRCCRLLRNFIKGNGLLYKSVYYHTLDAPPSDAALNWEQEIQDLVRLQRVCRSSTTDKHAELRFVHDTVTRILKNASTGASRAVRSETYPSSSRNVALLTGLFQDESNREAFLSRSFLFERARGIANRFGNRPREEHQLSARLHSLYGMPQLRRGMGRTRSTSMYPFACSKVYDLREYSRATRWGPFMNDGSERVDWEKVEAILLVLRANIKGKGLDSFPIFSNLWNTPFAGSWPGSYVAWPSTERSELERQDPYDVSGTWMRVVCFLADYNDFFSYNFPLGDELPNNVPRQALDVGEATRVIMMKIHVTEIEWPEGEEGKGHPTVHFRGFSRSLDGSWDENANSDLRGLVRMTPEGEVRWTTYSIFDGEEKWKSEGIQLGGIRSARGVVGNWFDRDYDPHGPCGPTAFWKASDRSPENDDAKVMVADFLPISESTVMAALHD</sequence>
<feature type="domain" description="F-box" evidence="1">
    <location>
        <begin position="1"/>
        <end position="48"/>
    </location>
</feature>
<dbReference type="Gene3D" id="1.20.1280.50">
    <property type="match status" value="1"/>
</dbReference>
<dbReference type="AlphaFoldDB" id="A0AAJ0FC22"/>
<dbReference type="InterPro" id="IPR001810">
    <property type="entry name" value="F-box_dom"/>
</dbReference>
<dbReference type="Pfam" id="PF12937">
    <property type="entry name" value="F-box-like"/>
    <property type="match status" value="1"/>
</dbReference>
<name>A0AAJ0FC22_9PEZI</name>
<organism evidence="2 3">
    <name type="scientific">Echria macrotheca</name>
    <dbReference type="NCBI Taxonomy" id="438768"/>
    <lineage>
        <taxon>Eukaryota</taxon>
        <taxon>Fungi</taxon>
        <taxon>Dikarya</taxon>
        <taxon>Ascomycota</taxon>
        <taxon>Pezizomycotina</taxon>
        <taxon>Sordariomycetes</taxon>
        <taxon>Sordariomycetidae</taxon>
        <taxon>Sordariales</taxon>
        <taxon>Schizotheciaceae</taxon>
        <taxon>Echria</taxon>
    </lineage>
</organism>
<dbReference type="SMART" id="SM00256">
    <property type="entry name" value="FBOX"/>
    <property type="match status" value="1"/>
</dbReference>
<dbReference type="SUPFAM" id="SSF81383">
    <property type="entry name" value="F-box domain"/>
    <property type="match status" value="1"/>
</dbReference>
<dbReference type="PROSITE" id="PS50181">
    <property type="entry name" value="FBOX"/>
    <property type="match status" value="1"/>
</dbReference>